<dbReference type="EMBL" id="CADCTZ010001824">
    <property type="protein sequence ID" value="CAA9422029.1"/>
    <property type="molecule type" value="Genomic_DNA"/>
</dbReference>
<proteinExistence type="predicted"/>
<organism evidence="1">
    <name type="scientific">uncultured Microcoleus sp</name>
    <dbReference type="NCBI Taxonomy" id="259945"/>
    <lineage>
        <taxon>Bacteria</taxon>
        <taxon>Bacillati</taxon>
        <taxon>Cyanobacteriota</taxon>
        <taxon>Cyanophyceae</taxon>
        <taxon>Oscillatoriophycideae</taxon>
        <taxon>Oscillatoriales</taxon>
        <taxon>Microcoleaceae</taxon>
        <taxon>Microcoleus</taxon>
        <taxon>environmental samples</taxon>
    </lineage>
</organism>
<gene>
    <name evidence="1" type="ORF">AVDCRST_MAG84-7238</name>
</gene>
<name>A0A6J4PTR0_9CYAN</name>
<dbReference type="AlphaFoldDB" id="A0A6J4PTR0"/>
<reference evidence="1" key="1">
    <citation type="submission" date="2020-02" db="EMBL/GenBank/DDBJ databases">
        <authorList>
            <person name="Meier V. D."/>
        </authorList>
    </citation>
    <scope>NUCLEOTIDE SEQUENCE</scope>
    <source>
        <strain evidence="1">AVDCRST_MAG84</strain>
    </source>
</reference>
<accession>A0A6J4PTR0</accession>
<sequence length="41" mass="4750">MSRLHPTFSPSTELLLGFCLRQDTCTLPIYQRQEGNHNMTI</sequence>
<evidence type="ECO:0000313" key="1">
    <source>
        <dbReference type="EMBL" id="CAA9422029.1"/>
    </source>
</evidence>
<protein>
    <submittedName>
        <fullName evidence="1">Uncharacterized protein</fullName>
    </submittedName>
</protein>